<feature type="compositionally biased region" description="Basic and acidic residues" evidence="1">
    <location>
        <begin position="44"/>
        <end position="60"/>
    </location>
</feature>
<feature type="transmembrane region" description="Helical" evidence="2">
    <location>
        <begin position="133"/>
        <end position="155"/>
    </location>
</feature>
<feature type="domain" description="SAB" evidence="3">
    <location>
        <begin position="220"/>
        <end position="266"/>
    </location>
</feature>
<evidence type="ECO:0000256" key="1">
    <source>
        <dbReference type="SAM" id="MobiDB-lite"/>
    </source>
</evidence>
<feature type="non-terminal residue" evidence="5">
    <location>
        <position position="592"/>
    </location>
</feature>
<dbReference type="PANTHER" id="PTHR23280">
    <property type="entry name" value="4.1 G PROTEIN"/>
    <property type="match status" value="1"/>
</dbReference>
<dbReference type="PANTHER" id="PTHR23280:SF20">
    <property type="entry name" value="BAND 4.1-LIKE PROTEIN 3"/>
    <property type="match status" value="1"/>
</dbReference>
<keyword evidence="2" id="KW-1133">Transmembrane helix</keyword>
<dbReference type="GO" id="GO:0005886">
    <property type="term" value="C:plasma membrane"/>
    <property type="evidence" value="ECO:0007669"/>
    <property type="project" value="TreeGrafter"/>
</dbReference>
<dbReference type="GO" id="GO:0005198">
    <property type="term" value="F:structural molecule activity"/>
    <property type="evidence" value="ECO:0007669"/>
    <property type="project" value="InterPro"/>
</dbReference>
<accession>A0A091ME94</accession>
<keyword evidence="6" id="KW-1185">Reference proteome</keyword>
<evidence type="ECO:0000313" key="6">
    <source>
        <dbReference type="Proteomes" id="UP000053537"/>
    </source>
</evidence>
<keyword evidence="2" id="KW-0472">Membrane</keyword>
<name>A0A091ME94_9PASS</name>
<feature type="compositionally biased region" description="Acidic residues" evidence="1">
    <location>
        <begin position="185"/>
        <end position="195"/>
    </location>
</feature>
<evidence type="ECO:0000259" key="3">
    <source>
        <dbReference type="Pfam" id="PF04382"/>
    </source>
</evidence>
<reference evidence="5 6" key="1">
    <citation type="submission" date="2014-04" db="EMBL/GenBank/DDBJ databases">
        <title>Genome evolution of avian class.</title>
        <authorList>
            <person name="Zhang G."/>
            <person name="Li C."/>
        </authorList>
    </citation>
    <scope>NUCLEOTIDE SEQUENCE [LARGE SCALE GENOMIC DNA]</scope>
    <source>
        <strain evidence="5">BGI_N310</strain>
    </source>
</reference>
<feature type="domain" description="Band 4.1 C-terminal" evidence="4">
    <location>
        <begin position="478"/>
        <end position="584"/>
    </location>
</feature>
<dbReference type="Pfam" id="PF04382">
    <property type="entry name" value="SAB"/>
    <property type="match status" value="1"/>
</dbReference>
<feature type="compositionally biased region" description="Basic and acidic residues" evidence="1">
    <location>
        <begin position="436"/>
        <end position="451"/>
    </location>
</feature>
<feature type="region of interest" description="Disordered" evidence="1">
    <location>
        <begin position="395"/>
        <end position="452"/>
    </location>
</feature>
<feature type="compositionally biased region" description="Basic and acidic residues" evidence="1">
    <location>
        <begin position="408"/>
        <end position="418"/>
    </location>
</feature>
<dbReference type="Proteomes" id="UP000053537">
    <property type="component" value="Unassembled WGS sequence"/>
</dbReference>
<dbReference type="InterPro" id="IPR008379">
    <property type="entry name" value="Band_4.1_C"/>
</dbReference>
<dbReference type="AlphaFoldDB" id="A0A091ME94"/>
<feature type="compositionally biased region" description="Low complexity" evidence="1">
    <location>
        <begin position="12"/>
        <end position="24"/>
    </location>
</feature>
<gene>
    <name evidence="5" type="ORF">N310_04242</name>
</gene>
<dbReference type="GO" id="GO:0030866">
    <property type="term" value="P:cortical actin cytoskeleton organization"/>
    <property type="evidence" value="ECO:0007669"/>
    <property type="project" value="InterPro"/>
</dbReference>
<dbReference type="InterPro" id="IPR007477">
    <property type="entry name" value="SAB_dom"/>
</dbReference>
<dbReference type="GO" id="GO:0003779">
    <property type="term" value="F:actin binding"/>
    <property type="evidence" value="ECO:0007669"/>
    <property type="project" value="InterPro"/>
</dbReference>
<sequence length="592" mass="63881">QPSLLGTDSHHPSPSSQPGPHVSSAKLRRRCKESARTKSLGCEAPKESTPKHCESELDSGRKGRVCSAEQDMAFSYKQKAGKGGTLFSFSLQLPESFPSLLDDDGYLSLPNLSETNLLPASVQHYLPIRSPSLVPCFLFIFFFLLSASFSVPYALTLSFPLAMCLCYLEPKAASLSASLANDLSDSSEEETDSEQTDTAADGETTATESDQEEDGDLKAQDLDKTQEDLMKHQTNISELKRTFLETSTETTVSNEWEKRLSTSPVRLAARQEDAPMIEPLVPEETKQSTGEKTLDGSDIFTLIESARKPTEFIGGVTSTSHSWAQRIDTTTSQEITSSDMKQAVEQHQDTVQKVVQETVVVKERHGMEVHAGGDPAKVAGLALDAQAEAASAVAAGVKGKEGSAGTEGAKEEKREEAGKALTKQEGVGAAASCEQAEEHRTTESLERKPHFESPVVKTETVSFSSVPTGGENLEISTKEVPVVHTETKTITYESSQVDCGADSEPGVLMSAQTITSETTSTTTTTHITKTVKGGISETRIEKRIVITGDADIDHDQALAQAIKEAKEQHPDMSVTKVVVHKETEITPEDGED</sequence>
<feature type="compositionally biased region" description="Low complexity" evidence="1">
    <location>
        <begin position="395"/>
        <end position="407"/>
    </location>
</feature>
<evidence type="ECO:0000259" key="4">
    <source>
        <dbReference type="Pfam" id="PF05902"/>
    </source>
</evidence>
<dbReference type="EMBL" id="KK825723">
    <property type="protein sequence ID" value="KFP72603.1"/>
    <property type="molecule type" value="Genomic_DNA"/>
</dbReference>
<feature type="region of interest" description="Disordered" evidence="1">
    <location>
        <begin position="1"/>
        <end position="60"/>
    </location>
</feature>
<organism evidence="5 6">
    <name type="scientific">Acanthisitta chloris</name>
    <name type="common">rifleman</name>
    <dbReference type="NCBI Taxonomy" id="57068"/>
    <lineage>
        <taxon>Eukaryota</taxon>
        <taxon>Metazoa</taxon>
        <taxon>Chordata</taxon>
        <taxon>Craniata</taxon>
        <taxon>Vertebrata</taxon>
        <taxon>Euteleostomi</taxon>
        <taxon>Archelosauria</taxon>
        <taxon>Archosauria</taxon>
        <taxon>Dinosauria</taxon>
        <taxon>Saurischia</taxon>
        <taxon>Theropoda</taxon>
        <taxon>Coelurosauria</taxon>
        <taxon>Aves</taxon>
        <taxon>Neognathae</taxon>
        <taxon>Neoaves</taxon>
        <taxon>Telluraves</taxon>
        <taxon>Australaves</taxon>
        <taxon>Passeriformes</taxon>
        <taxon>Acanthisittidae</taxon>
        <taxon>Acanthisitta</taxon>
    </lineage>
</organism>
<evidence type="ECO:0000256" key="2">
    <source>
        <dbReference type="SAM" id="Phobius"/>
    </source>
</evidence>
<dbReference type="Pfam" id="PF05902">
    <property type="entry name" value="4_1_CTD"/>
    <property type="match status" value="1"/>
</dbReference>
<dbReference type="GO" id="GO:0005856">
    <property type="term" value="C:cytoskeleton"/>
    <property type="evidence" value="ECO:0007669"/>
    <property type="project" value="InterPro"/>
</dbReference>
<feature type="compositionally biased region" description="Low complexity" evidence="1">
    <location>
        <begin position="196"/>
        <end position="208"/>
    </location>
</feature>
<feature type="non-terminal residue" evidence="5">
    <location>
        <position position="1"/>
    </location>
</feature>
<proteinExistence type="predicted"/>
<feature type="region of interest" description="Disordered" evidence="1">
    <location>
        <begin position="183"/>
        <end position="216"/>
    </location>
</feature>
<protein>
    <submittedName>
        <fullName evidence="5">Band 4.1-like 3</fullName>
    </submittedName>
</protein>
<evidence type="ECO:0000313" key="5">
    <source>
        <dbReference type="EMBL" id="KFP72603.1"/>
    </source>
</evidence>
<keyword evidence="2" id="KW-0812">Transmembrane</keyword>
<dbReference type="GO" id="GO:0031032">
    <property type="term" value="P:actomyosin structure organization"/>
    <property type="evidence" value="ECO:0007669"/>
    <property type="project" value="TreeGrafter"/>
</dbReference>